<accession>A0A2L2Z8D6</accession>
<dbReference type="EMBL" id="IAAA01122744">
    <property type="protein sequence ID" value="LAA16663.1"/>
    <property type="molecule type" value="mRNA"/>
</dbReference>
<dbReference type="FunFam" id="3.30.420.40:FF:000404">
    <property type="entry name" value="Major actin"/>
    <property type="match status" value="1"/>
</dbReference>
<dbReference type="SUPFAM" id="SSF53067">
    <property type="entry name" value="Actin-like ATPase domain"/>
    <property type="match status" value="1"/>
</dbReference>
<protein>
    <submittedName>
        <fullName evidence="1">Protein CBG24442</fullName>
    </submittedName>
</protein>
<dbReference type="Pfam" id="PF00022">
    <property type="entry name" value="Actin"/>
    <property type="match status" value="1"/>
</dbReference>
<evidence type="ECO:0000313" key="1">
    <source>
        <dbReference type="EMBL" id="LAA16663.1"/>
    </source>
</evidence>
<dbReference type="InterPro" id="IPR043129">
    <property type="entry name" value="ATPase_NBD"/>
</dbReference>
<dbReference type="AlphaFoldDB" id="A0A2L2Z8D6"/>
<sequence length="79" mass="8858">MESCGIHEATYNSIMKCDSYIRKDLNANTAFSGGTTMYPGFAERMQNEITSLAPSTIKIKIIAPPERFRRPEALLQPSF</sequence>
<reference evidence="1" key="1">
    <citation type="journal article" date="2016" name="Mol. Ecol. Resour.">
        <title>Evaluation of the impact of RNA preservation methods of spiders for de novo transcriptome assembly.</title>
        <authorList>
            <person name="Kono N."/>
            <person name="Nakamura H."/>
            <person name="Ito Y."/>
            <person name="Tomita M."/>
            <person name="Arakawa K."/>
        </authorList>
    </citation>
    <scope>NUCLEOTIDE SEQUENCE</scope>
    <source>
        <tissue evidence="1">Whole body</tissue>
    </source>
</reference>
<dbReference type="Gene3D" id="3.30.420.40">
    <property type="match status" value="1"/>
</dbReference>
<name>A0A2L2Z8D6_PARTP</name>
<dbReference type="PANTHER" id="PTHR11937">
    <property type="entry name" value="ACTIN"/>
    <property type="match status" value="1"/>
</dbReference>
<proteinExistence type="evidence at transcript level"/>
<dbReference type="InterPro" id="IPR004000">
    <property type="entry name" value="Actin"/>
</dbReference>
<organism evidence="1">
    <name type="scientific">Parasteatoda tepidariorum</name>
    <name type="common">Common house spider</name>
    <name type="synonym">Achaearanea tepidariorum</name>
    <dbReference type="NCBI Taxonomy" id="114398"/>
    <lineage>
        <taxon>Eukaryota</taxon>
        <taxon>Metazoa</taxon>
        <taxon>Ecdysozoa</taxon>
        <taxon>Arthropoda</taxon>
        <taxon>Chelicerata</taxon>
        <taxon>Arachnida</taxon>
        <taxon>Araneae</taxon>
        <taxon>Araneomorphae</taxon>
        <taxon>Entelegynae</taxon>
        <taxon>Araneoidea</taxon>
        <taxon>Theridiidae</taxon>
        <taxon>Parasteatoda</taxon>
    </lineage>
</organism>